<dbReference type="AlphaFoldDB" id="A0A919QZY9"/>
<dbReference type="EMBL" id="BOOU01000013">
    <property type="protein sequence ID" value="GII75895.1"/>
    <property type="molecule type" value="Genomic_DNA"/>
</dbReference>
<evidence type="ECO:0008006" key="3">
    <source>
        <dbReference type="Google" id="ProtNLM"/>
    </source>
</evidence>
<organism evidence="1 2">
    <name type="scientific">Sphaerisporangium rufum</name>
    <dbReference type="NCBI Taxonomy" id="1381558"/>
    <lineage>
        <taxon>Bacteria</taxon>
        <taxon>Bacillati</taxon>
        <taxon>Actinomycetota</taxon>
        <taxon>Actinomycetes</taxon>
        <taxon>Streptosporangiales</taxon>
        <taxon>Streptosporangiaceae</taxon>
        <taxon>Sphaerisporangium</taxon>
    </lineage>
</organism>
<comment type="caution">
    <text evidence="1">The sequence shown here is derived from an EMBL/GenBank/DDBJ whole genome shotgun (WGS) entry which is preliminary data.</text>
</comment>
<name>A0A919QZY9_9ACTN</name>
<keyword evidence="2" id="KW-1185">Reference proteome</keyword>
<proteinExistence type="predicted"/>
<gene>
    <name evidence="1" type="ORF">Sru01_08770</name>
</gene>
<protein>
    <recommendedName>
        <fullName evidence="3">Toxin-antitoxin system HicB family antitoxin</fullName>
    </recommendedName>
</protein>
<evidence type="ECO:0000313" key="1">
    <source>
        <dbReference type="EMBL" id="GII75895.1"/>
    </source>
</evidence>
<sequence length="64" mass="7233">MNIRVPETVLERMKIRAAERRQTVQDYVTTLIVCDLDAERAAAASFVAGVLERDGAWLDELEAR</sequence>
<accession>A0A919QZY9</accession>
<dbReference type="Proteomes" id="UP000655287">
    <property type="component" value="Unassembled WGS sequence"/>
</dbReference>
<evidence type="ECO:0000313" key="2">
    <source>
        <dbReference type="Proteomes" id="UP000655287"/>
    </source>
</evidence>
<reference evidence="1" key="1">
    <citation type="submission" date="2021-01" db="EMBL/GenBank/DDBJ databases">
        <title>Whole genome shotgun sequence of Sphaerisporangium rufum NBRC 109079.</title>
        <authorList>
            <person name="Komaki H."/>
            <person name="Tamura T."/>
        </authorList>
    </citation>
    <scope>NUCLEOTIDE SEQUENCE</scope>
    <source>
        <strain evidence="1">NBRC 109079</strain>
    </source>
</reference>